<evidence type="ECO:0000313" key="4">
    <source>
        <dbReference type="Proteomes" id="UP000620124"/>
    </source>
</evidence>
<dbReference type="AlphaFoldDB" id="A0A8H6XWU4"/>
<dbReference type="Gene3D" id="3.40.30.10">
    <property type="entry name" value="Glutaredoxin"/>
    <property type="match status" value="1"/>
</dbReference>
<dbReference type="Proteomes" id="UP000620124">
    <property type="component" value="Unassembled WGS sequence"/>
</dbReference>
<dbReference type="InterPro" id="IPR036249">
    <property type="entry name" value="Thioredoxin-like_sf"/>
</dbReference>
<dbReference type="SUPFAM" id="SSF52833">
    <property type="entry name" value="Thioredoxin-like"/>
    <property type="match status" value="1"/>
</dbReference>
<feature type="domain" description="GST N-terminal" evidence="2">
    <location>
        <begin position="6"/>
        <end position="102"/>
    </location>
</feature>
<organism evidence="3 4">
    <name type="scientific">Mycena venus</name>
    <dbReference type="NCBI Taxonomy" id="2733690"/>
    <lineage>
        <taxon>Eukaryota</taxon>
        <taxon>Fungi</taxon>
        <taxon>Dikarya</taxon>
        <taxon>Basidiomycota</taxon>
        <taxon>Agaricomycotina</taxon>
        <taxon>Agaricomycetes</taxon>
        <taxon>Agaricomycetidae</taxon>
        <taxon>Agaricales</taxon>
        <taxon>Marasmiineae</taxon>
        <taxon>Mycenaceae</taxon>
        <taxon>Mycena</taxon>
    </lineage>
</organism>
<dbReference type="PANTHER" id="PTHR44051">
    <property type="entry name" value="GLUTATHIONE S-TRANSFERASE-RELATED"/>
    <property type="match status" value="1"/>
</dbReference>
<dbReference type="InterPro" id="IPR004045">
    <property type="entry name" value="Glutathione_S-Trfase_N"/>
</dbReference>
<comment type="caution">
    <text evidence="3">The sequence shown here is derived from an EMBL/GenBank/DDBJ whole genome shotgun (WGS) entry which is preliminary data.</text>
</comment>
<accession>A0A8H6XWU4</accession>
<keyword evidence="4" id="KW-1185">Reference proteome</keyword>
<dbReference type="PANTHER" id="PTHR44051:SF8">
    <property type="entry name" value="GLUTATHIONE S-TRANSFERASE GSTA"/>
    <property type="match status" value="1"/>
</dbReference>
<dbReference type="EMBL" id="JACAZI010000012">
    <property type="protein sequence ID" value="KAF7347854.1"/>
    <property type="molecule type" value="Genomic_DNA"/>
</dbReference>
<reference evidence="3" key="1">
    <citation type="submission" date="2020-05" db="EMBL/GenBank/DDBJ databases">
        <title>Mycena genomes resolve the evolution of fungal bioluminescence.</title>
        <authorList>
            <person name="Tsai I.J."/>
        </authorList>
    </citation>
    <scope>NUCLEOTIDE SEQUENCE</scope>
    <source>
        <strain evidence="3">CCC161011</strain>
    </source>
</reference>
<dbReference type="Gene3D" id="1.20.1050.10">
    <property type="match status" value="1"/>
</dbReference>
<protein>
    <submittedName>
        <fullName evidence="3">Glutathione S-transferase</fullName>
    </submittedName>
</protein>
<proteinExistence type="inferred from homology"/>
<name>A0A8H6XWU4_9AGAR</name>
<evidence type="ECO:0000259" key="2">
    <source>
        <dbReference type="PROSITE" id="PS50404"/>
    </source>
</evidence>
<keyword evidence="3" id="KW-0808">Transferase</keyword>
<gene>
    <name evidence="3" type="ORF">MVEN_01543000</name>
</gene>
<dbReference type="PROSITE" id="PS50404">
    <property type="entry name" value="GST_NTER"/>
    <property type="match status" value="1"/>
</dbReference>
<dbReference type="Pfam" id="PF13409">
    <property type="entry name" value="GST_N_2"/>
    <property type="match status" value="1"/>
</dbReference>
<comment type="similarity">
    <text evidence="1">Belongs to the GST superfamily.</text>
</comment>
<evidence type="ECO:0000313" key="3">
    <source>
        <dbReference type="EMBL" id="KAF7347854.1"/>
    </source>
</evidence>
<dbReference type="GO" id="GO:0016740">
    <property type="term" value="F:transferase activity"/>
    <property type="evidence" value="ECO:0007669"/>
    <property type="project" value="UniProtKB-KW"/>
</dbReference>
<sequence>MSAAVPKAVLYYSPDSAWSSSVLLALEEKGYADDEVDLKIVDLSKGENFSVSFLRLNPKATVPTLVVPFRDSVSDDAETRYKALTDIKAIINLLEQSRSPFSKTRTTSTAPAPSLAPATIAFSAASSALLDVLHPEEVSPDTLMFINARDSASLKTLAKNIVPIVVGKREALAECMSDAEAGKVQASEKVKKFWQDKQNETEQLLAVLLSADKEEAALDSAAKAKRDDFFAKAKDAWEVKVKDVVVKLNKDMIGPYALGDQLSVVDLSLAGWIRAVVMLAGGSAGDDGSTAIGKLEASFGGGFSLPKDFQVVDARRKDGAAVSKLAGFWDAMSERASWKKVYKQ</sequence>
<evidence type="ECO:0000256" key="1">
    <source>
        <dbReference type="ARBA" id="ARBA00007409"/>
    </source>
</evidence>
<dbReference type="OrthoDB" id="412788at2759"/>